<protein>
    <submittedName>
        <fullName evidence="1">Uncharacterized protein</fullName>
    </submittedName>
</protein>
<accession>A0A8S5THU5</accession>
<organism evidence="1">
    <name type="scientific">Myoviridae sp. ctYGJ17</name>
    <dbReference type="NCBI Taxonomy" id="2827692"/>
    <lineage>
        <taxon>Viruses</taxon>
        <taxon>Duplodnaviria</taxon>
        <taxon>Heunggongvirae</taxon>
        <taxon>Uroviricota</taxon>
        <taxon>Caudoviricetes</taxon>
    </lineage>
</organism>
<proteinExistence type="predicted"/>
<evidence type="ECO:0000313" key="1">
    <source>
        <dbReference type="EMBL" id="DAF62853.1"/>
    </source>
</evidence>
<reference evidence="1" key="1">
    <citation type="journal article" date="2021" name="Proc. Natl. Acad. Sci. U.S.A.">
        <title>A Catalog of Tens of Thousands of Viruses from Human Metagenomes Reveals Hidden Associations with Chronic Diseases.</title>
        <authorList>
            <person name="Tisza M.J."/>
            <person name="Buck C.B."/>
        </authorList>
    </citation>
    <scope>NUCLEOTIDE SEQUENCE</scope>
    <source>
        <strain evidence="1">CtYGJ17</strain>
    </source>
</reference>
<sequence length="29" mass="3327">MVCTAWYVEAPLQRGFGERAEWKALTLSI</sequence>
<dbReference type="EMBL" id="BK032829">
    <property type="protein sequence ID" value="DAF62853.1"/>
    <property type="molecule type" value="Genomic_DNA"/>
</dbReference>
<name>A0A8S5THU5_9CAUD</name>